<evidence type="ECO:0000313" key="4">
    <source>
        <dbReference type="Proteomes" id="UP001323798"/>
    </source>
</evidence>
<accession>A0ABZ0SQA3</accession>
<evidence type="ECO:0000256" key="1">
    <source>
        <dbReference type="SAM" id="Phobius"/>
    </source>
</evidence>
<keyword evidence="1" id="KW-0472">Membrane</keyword>
<reference evidence="3 4" key="1">
    <citation type="submission" date="2023-11" db="EMBL/GenBank/DDBJ databases">
        <title>Genome sequence of Microbacterium rhizosphaerae KACC 19337.</title>
        <authorList>
            <person name="Choi H."/>
            <person name="Kim S."/>
            <person name="Kim Y."/>
            <person name="Kwon S.-W."/>
            <person name="Heo J."/>
        </authorList>
    </citation>
    <scope>NUCLEOTIDE SEQUENCE [LARGE SCALE GENOMIC DNA]</scope>
    <source>
        <strain evidence="3 4">KACC 19337</strain>
    </source>
</reference>
<dbReference type="EMBL" id="CP139368">
    <property type="protein sequence ID" value="WPR90853.1"/>
    <property type="molecule type" value="Genomic_DNA"/>
</dbReference>
<proteinExistence type="predicted"/>
<gene>
    <name evidence="3" type="ORF">SM116_06040</name>
</gene>
<dbReference type="RefSeq" id="WP_320943557.1">
    <property type="nucleotide sequence ID" value="NZ_BAABEU010000004.1"/>
</dbReference>
<dbReference type="InterPro" id="IPR025646">
    <property type="entry name" value="DUF4350"/>
</dbReference>
<evidence type="ECO:0000313" key="3">
    <source>
        <dbReference type="EMBL" id="WPR90853.1"/>
    </source>
</evidence>
<keyword evidence="1" id="KW-1133">Transmembrane helix</keyword>
<feature type="domain" description="DUF4350" evidence="2">
    <location>
        <begin position="56"/>
        <end position="223"/>
    </location>
</feature>
<name>A0ABZ0SQA3_9MICO</name>
<keyword evidence="4" id="KW-1185">Reference proteome</keyword>
<evidence type="ECO:0000259" key="2">
    <source>
        <dbReference type="Pfam" id="PF14258"/>
    </source>
</evidence>
<organism evidence="3 4">
    <name type="scientific">Microbacterium rhizosphaerae</name>
    <dbReference type="NCBI Taxonomy" id="1678237"/>
    <lineage>
        <taxon>Bacteria</taxon>
        <taxon>Bacillati</taxon>
        <taxon>Actinomycetota</taxon>
        <taxon>Actinomycetes</taxon>
        <taxon>Micrococcales</taxon>
        <taxon>Microbacteriaceae</taxon>
        <taxon>Microbacterium</taxon>
    </lineage>
</organism>
<dbReference type="Proteomes" id="UP001323798">
    <property type="component" value="Chromosome"/>
</dbReference>
<sequence length="392" mass="40641">MSQSTAARPAWASPRGRGRRAAVWTAIGIFLVLSALLGVALFGAQPWARKAPMDADSAGPDGARALVQILEQHGVQVEVVRDRQSALDALHRTAATLALPDSPYLSDSALTTLVDAAADTVVIEPRARSLRLLFHESTPEGFASRAVAPACELPTAQRAGTVSPAEVARAGVGVTACYPADGGAVLLQVPRNAATVSSLDGVSLLSNAHLAEHGNAALGIGLLGSRTTLVWYTPTIDDSDLAAAPTLGSLTPSWVSPVIVLLLVAGIAAGIWRGRRFGPLVAENLPVTVRVGETAEGRARLYARSHDAAHALDQLRYGARLRMARLLGLAPATAPDDLADAVAARLGADRAAVRGILNDTVPHGDRDLARLAADLTDLEAALHAAIRPGGSR</sequence>
<dbReference type="Pfam" id="PF14258">
    <property type="entry name" value="DUF4350"/>
    <property type="match status" value="1"/>
</dbReference>
<keyword evidence="1" id="KW-0812">Transmembrane</keyword>
<feature type="transmembrane region" description="Helical" evidence="1">
    <location>
        <begin position="21"/>
        <end position="44"/>
    </location>
</feature>
<protein>
    <submittedName>
        <fullName evidence="3">DUF4350 domain-containing protein</fullName>
    </submittedName>
</protein>
<feature type="transmembrane region" description="Helical" evidence="1">
    <location>
        <begin position="254"/>
        <end position="272"/>
    </location>
</feature>